<dbReference type="Proteomes" id="UP000268623">
    <property type="component" value="Unassembled WGS sequence"/>
</dbReference>
<dbReference type="EMBL" id="QWDD01000001">
    <property type="protein sequence ID" value="RNJ49074.1"/>
    <property type="molecule type" value="Genomic_DNA"/>
</dbReference>
<name>A0A3M9XM35_9HYPH</name>
<evidence type="ECO:0000313" key="1">
    <source>
        <dbReference type="EMBL" id="RNJ49074.1"/>
    </source>
</evidence>
<gene>
    <name evidence="1" type="ORF">D1O30_05100</name>
</gene>
<organism evidence="1 2">
    <name type="scientific">Methylocystis hirsuta</name>
    <dbReference type="NCBI Taxonomy" id="369798"/>
    <lineage>
        <taxon>Bacteria</taxon>
        <taxon>Pseudomonadati</taxon>
        <taxon>Pseudomonadota</taxon>
        <taxon>Alphaproteobacteria</taxon>
        <taxon>Hyphomicrobiales</taxon>
        <taxon>Methylocystaceae</taxon>
        <taxon>Methylocystis</taxon>
    </lineage>
</organism>
<accession>A0A3M9XM35</accession>
<sequence length="171" mass="17200">MLAQGLSSNSPPAVAFRALMGGNKQSGAGVIGMGVGVVSNRGLAEPGPGVPPMTTSRKIMTAALAATFAITMLSISSPASAWHRCGRGLGPGYYGMALGAAATSPYNYGYYGSAYPSGYGYYGAATSTPVVASEGYYCATGVKTCLLREPGWLGTGCSCAVSCGRARGIVE</sequence>
<keyword evidence="2" id="KW-1185">Reference proteome</keyword>
<protein>
    <submittedName>
        <fullName evidence="1">Uncharacterized protein</fullName>
    </submittedName>
</protein>
<proteinExistence type="predicted"/>
<reference evidence="1 2" key="1">
    <citation type="submission" date="2018-08" db="EMBL/GenBank/DDBJ databases">
        <title>Genome sequence of Methylocystis hirsuta CSC1, a methanotroph able to accumulate PHAs.</title>
        <authorList>
            <person name="Bordel S."/>
            <person name="Rodriguez E."/>
            <person name="Gancedo J."/>
            <person name="Munoz R."/>
        </authorList>
    </citation>
    <scope>NUCLEOTIDE SEQUENCE [LARGE SCALE GENOMIC DNA]</scope>
    <source>
        <strain evidence="1 2">CSC1</strain>
    </source>
</reference>
<comment type="caution">
    <text evidence="1">The sequence shown here is derived from an EMBL/GenBank/DDBJ whole genome shotgun (WGS) entry which is preliminary data.</text>
</comment>
<evidence type="ECO:0000313" key="2">
    <source>
        <dbReference type="Proteomes" id="UP000268623"/>
    </source>
</evidence>
<dbReference type="AlphaFoldDB" id="A0A3M9XM35"/>